<proteinExistence type="predicted"/>
<gene>
    <name evidence="1" type="ORF">GCM10007874_43840</name>
</gene>
<keyword evidence="2" id="KW-1185">Reference proteome</keyword>
<accession>A0ABQ6CP44</accession>
<organism evidence="1 2">
    <name type="scientific">Labrys miyagiensis</name>
    <dbReference type="NCBI Taxonomy" id="346912"/>
    <lineage>
        <taxon>Bacteria</taxon>
        <taxon>Pseudomonadati</taxon>
        <taxon>Pseudomonadota</taxon>
        <taxon>Alphaproteobacteria</taxon>
        <taxon>Hyphomicrobiales</taxon>
        <taxon>Xanthobacteraceae</taxon>
        <taxon>Labrys</taxon>
    </lineage>
</organism>
<sequence>MDAADSWDRTRLACILNRIVSKSRRDAYGPRNACAVLTNHTLVACRHDFGLQLGYVVCLRSNKAAPDE</sequence>
<protein>
    <submittedName>
        <fullName evidence="1">Uncharacterized protein</fullName>
    </submittedName>
</protein>
<name>A0ABQ6CP44_9HYPH</name>
<reference evidence="2" key="1">
    <citation type="journal article" date="2019" name="Int. J. Syst. Evol. Microbiol.">
        <title>The Global Catalogue of Microorganisms (GCM) 10K type strain sequencing project: providing services to taxonomists for standard genome sequencing and annotation.</title>
        <authorList>
            <consortium name="The Broad Institute Genomics Platform"/>
            <consortium name="The Broad Institute Genome Sequencing Center for Infectious Disease"/>
            <person name="Wu L."/>
            <person name="Ma J."/>
        </authorList>
    </citation>
    <scope>NUCLEOTIDE SEQUENCE [LARGE SCALE GENOMIC DNA]</scope>
    <source>
        <strain evidence="2">NBRC 101365</strain>
    </source>
</reference>
<evidence type="ECO:0000313" key="1">
    <source>
        <dbReference type="EMBL" id="GLS21367.1"/>
    </source>
</evidence>
<comment type="caution">
    <text evidence="1">The sequence shown here is derived from an EMBL/GenBank/DDBJ whole genome shotgun (WGS) entry which is preliminary data.</text>
</comment>
<dbReference type="Proteomes" id="UP001156882">
    <property type="component" value="Unassembled WGS sequence"/>
</dbReference>
<evidence type="ECO:0000313" key="2">
    <source>
        <dbReference type="Proteomes" id="UP001156882"/>
    </source>
</evidence>
<dbReference type="EMBL" id="BSPC01000048">
    <property type="protein sequence ID" value="GLS21367.1"/>
    <property type="molecule type" value="Genomic_DNA"/>
</dbReference>